<name>A0AAE1J032_9FABA</name>
<evidence type="ECO:0000256" key="1">
    <source>
        <dbReference type="SAM" id="MobiDB-lite"/>
    </source>
</evidence>
<sequence length="228" mass="25474">MQPSPPPPSLHSNFFASLRQVEKRLKLEHPPPPPLPPANSQTQDGENSSLGSLSSPMFLHLDQSVANSSNDLCGSEPPRAFLSVSQDFALPNQQSPPHSTPPDRRIPENEAEDNELDEIEQLIGLLGLSEEEEDEEGGNDCNSCHCEGGFYSKIVGVKGPKCRKEMKRLDGWIKYFRKEKKEPLRLANLLLAKRVFVSEVDDDDHHNGFRGLEFPSTIQEFLHTDPPD</sequence>
<feature type="compositionally biased region" description="Basic and acidic residues" evidence="1">
    <location>
        <begin position="20"/>
        <end position="29"/>
    </location>
</feature>
<feature type="region of interest" description="Disordered" evidence="1">
    <location>
        <begin position="18"/>
        <end position="115"/>
    </location>
</feature>
<dbReference type="Proteomes" id="UP001293593">
    <property type="component" value="Unassembled WGS sequence"/>
</dbReference>
<keyword evidence="3" id="KW-1185">Reference proteome</keyword>
<comment type="caution">
    <text evidence="2">The sequence shown here is derived from an EMBL/GenBank/DDBJ whole genome shotgun (WGS) entry which is preliminary data.</text>
</comment>
<evidence type="ECO:0000313" key="2">
    <source>
        <dbReference type="EMBL" id="KAK4259289.1"/>
    </source>
</evidence>
<dbReference type="EMBL" id="JAWXYG010000011">
    <property type="protein sequence ID" value="KAK4259289.1"/>
    <property type="molecule type" value="Genomic_DNA"/>
</dbReference>
<feature type="compositionally biased region" description="Polar residues" evidence="1">
    <location>
        <begin position="38"/>
        <end position="55"/>
    </location>
</feature>
<feature type="compositionally biased region" description="Polar residues" evidence="1">
    <location>
        <begin position="83"/>
        <end position="97"/>
    </location>
</feature>
<organism evidence="2 3">
    <name type="scientific">Acacia crassicarpa</name>
    <name type="common">northern wattle</name>
    <dbReference type="NCBI Taxonomy" id="499986"/>
    <lineage>
        <taxon>Eukaryota</taxon>
        <taxon>Viridiplantae</taxon>
        <taxon>Streptophyta</taxon>
        <taxon>Embryophyta</taxon>
        <taxon>Tracheophyta</taxon>
        <taxon>Spermatophyta</taxon>
        <taxon>Magnoliopsida</taxon>
        <taxon>eudicotyledons</taxon>
        <taxon>Gunneridae</taxon>
        <taxon>Pentapetalae</taxon>
        <taxon>rosids</taxon>
        <taxon>fabids</taxon>
        <taxon>Fabales</taxon>
        <taxon>Fabaceae</taxon>
        <taxon>Caesalpinioideae</taxon>
        <taxon>mimosoid clade</taxon>
        <taxon>Acacieae</taxon>
        <taxon>Acacia</taxon>
    </lineage>
</organism>
<dbReference type="AlphaFoldDB" id="A0AAE1J032"/>
<evidence type="ECO:0000313" key="3">
    <source>
        <dbReference type="Proteomes" id="UP001293593"/>
    </source>
</evidence>
<proteinExistence type="predicted"/>
<gene>
    <name evidence="2" type="ORF">QN277_005636</name>
</gene>
<accession>A0AAE1J032</accession>
<reference evidence="2" key="1">
    <citation type="submission" date="2023-10" db="EMBL/GenBank/DDBJ databases">
        <title>Chromosome-level genome of the transformable northern wattle, Acacia crassicarpa.</title>
        <authorList>
            <person name="Massaro I."/>
            <person name="Sinha N.R."/>
            <person name="Poethig S."/>
            <person name="Leichty A.R."/>
        </authorList>
    </citation>
    <scope>NUCLEOTIDE SEQUENCE</scope>
    <source>
        <strain evidence="2">Acra3RX</strain>
        <tissue evidence="2">Leaf</tissue>
    </source>
</reference>
<protein>
    <submittedName>
        <fullName evidence="2">Uncharacterized protein</fullName>
    </submittedName>
</protein>